<dbReference type="GO" id="GO:0008233">
    <property type="term" value="F:peptidase activity"/>
    <property type="evidence" value="ECO:0007669"/>
    <property type="project" value="UniProtKB-KW"/>
</dbReference>
<dbReference type="SUPFAM" id="SSF53187">
    <property type="entry name" value="Zn-dependent exopeptidases"/>
    <property type="match status" value="1"/>
</dbReference>
<keyword evidence="3" id="KW-0378">Hydrolase</keyword>
<name>A0A0B7JMV9_BIOOC</name>
<dbReference type="InterPro" id="IPR040234">
    <property type="entry name" value="QC/QCL"/>
</dbReference>
<evidence type="ECO:0000256" key="1">
    <source>
        <dbReference type="ARBA" id="ARBA00022679"/>
    </source>
</evidence>
<gene>
    <name evidence="5" type="ORF">BN869_000000667_1</name>
</gene>
<dbReference type="GO" id="GO:0008270">
    <property type="term" value="F:zinc ion binding"/>
    <property type="evidence" value="ECO:0007669"/>
    <property type="project" value="TreeGrafter"/>
</dbReference>
<dbReference type="EC" id="3.4.-.-" evidence="3"/>
<accession>A0A0B7JMV9</accession>
<keyword evidence="2" id="KW-0012">Acyltransferase</keyword>
<dbReference type="Pfam" id="PF04389">
    <property type="entry name" value="Peptidase_M28"/>
    <property type="match status" value="1"/>
</dbReference>
<evidence type="ECO:0000259" key="4">
    <source>
        <dbReference type="Pfam" id="PF04389"/>
    </source>
</evidence>
<dbReference type="Gene3D" id="3.40.630.10">
    <property type="entry name" value="Zn peptidases"/>
    <property type="match status" value="1"/>
</dbReference>
<keyword evidence="3" id="KW-0479">Metal-binding</keyword>
<reference evidence="5" key="1">
    <citation type="submission" date="2015-01" db="EMBL/GenBank/DDBJ databases">
        <authorList>
            <person name="Durling Mikael"/>
        </authorList>
    </citation>
    <scope>NUCLEOTIDE SEQUENCE</scope>
</reference>
<dbReference type="PANTHER" id="PTHR12283:SF2">
    <property type="entry name" value="PEPTIDE HYDROLASE"/>
    <property type="match status" value="1"/>
</dbReference>
<dbReference type="InterPro" id="IPR007484">
    <property type="entry name" value="Peptidase_M28"/>
</dbReference>
<proteinExistence type="inferred from homology"/>
<dbReference type="EMBL" id="CDPU01000001">
    <property type="protein sequence ID" value="CEO44612.1"/>
    <property type="molecule type" value="Genomic_DNA"/>
</dbReference>
<evidence type="ECO:0000256" key="2">
    <source>
        <dbReference type="ARBA" id="ARBA00023315"/>
    </source>
</evidence>
<evidence type="ECO:0000313" key="5">
    <source>
        <dbReference type="EMBL" id="CEO44612.1"/>
    </source>
</evidence>
<feature type="domain" description="Peptidase M28" evidence="4">
    <location>
        <begin position="188"/>
        <end position="416"/>
    </location>
</feature>
<sequence>MRKGPDGHIPPPFLQPSLLSRRNWTNCPRLSWGQFSEHKLVVGPLDLASPSASLRDGFRLAESPTMNLLTSWLMLTAWLLALVECAASSFATLTDEDLRNIPSPGDDFDIHNGKLLAPILIPRVPDTDGSRKVQRHFVDFFRDSLPEWQILSQNSTFKTPVSGDKEVPFTNWIFRRDPPWANVGDVGRLTLVAHYDSLSTLDGFIGAIDSAAPCAMLLHVARSLDEALTSKWKSMQDSGEDGLEEPKGVQILLLDGEEAFKDWTDTDSIYGARALAADWESQRYDPMSTYKTPLSSISLFVLLDLLGNANPRVPSHFLTTHWAYRSMAELEKRMQDLGILEAKPKAPFLPDADKDVSTFRGSRIGDDHVPFMTRGVDILHLIPDPFPWHLWHKMTDDGEHLDLPTCRDWSKIVTAFSMEFLELANHIPKRSNVDRLGDVKQGDQKKRSDL</sequence>
<dbReference type="PANTHER" id="PTHR12283">
    <property type="entry name" value="GLUTAMINYL-PEPTIDE CYCLOTRANSFERASE"/>
    <property type="match status" value="1"/>
</dbReference>
<keyword evidence="1" id="KW-0808">Transferase</keyword>
<dbReference type="GO" id="GO:0006508">
    <property type="term" value="P:proteolysis"/>
    <property type="evidence" value="ECO:0007669"/>
    <property type="project" value="UniProtKB-KW"/>
</dbReference>
<dbReference type="GO" id="GO:0016603">
    <property type="term" value="F:glutaminyl-peptide cyclotransferase activity"/>
    <property type="evidence" value="ECO:0007669"/>
    <property type="project" value="InterPro"/>
</dbReference>
<evidence type="ECO:0000256" key="3">
    <source>
        <dbReference type="RuleBase" id="RU361240"/>
    </source>
</evidence>
<dbReference type="AlphaFoldDB" id="A0A0B7JMV9"/>
<organism evidence="5">
    <name type="scientific">Bionectria ochroleuca</name>
    <name type="common">Gliocladium roseum</name>
    <dbReference type="NCBI Taxonomy" id="29856"/>
    <lineage>
        <taxon>Eukaryota</taxon>
        <taxon>Fungi</taxon>
        <taxon>Dikarya</taxon>
        <taxon>Ascomycota</taxon>
        <taxon>Pezizomycotina</taxon>
        <taxon>Sordariomycetes</taxon>
        <taxon>Hypocreomycetidae</taxon>
        <taxon>Hypocreales</taxon>
        <taxon>Bionectriaceae</taxon>
        <taxon>Clonostachys</taxon>
    </lineage>
</organism>
<keyword evidence="3" id="KW-0862">Zinc</keyword>
<protein>
    <recommendedName>
        <fullName evidence="3">Peptide hydrolase</fullName>
        <ecNumber evidence="3">3.4.-.-</ecNumber>
    </recommendedName>
</protein>
<dbReference type="CDD" id="cd03880">
    <property type="entry name" value="M28_QC_like"/>
    <property type="match status" value="1"/>
</dbReference>
<comment type="similarity">
    <text evidence="3">Belongs to the peptidase M28 family.</text>
</comment>
<dbReference type="InterPro" id="IPR037457">
    <property type="entry name" value="M28_QC"/>
</dbReference>
<keyword evidence="3" id="KW-0645">Protease</keyword>